<dbReference type="PANTHER" id="PTHR30344:SF1">
    <property type="entry name" value="6-PHOSPHOGLUCONOLACTONASE"/>
    <property type="match status" value="1"/>
</dbReference>
<keyword evidence="3" id="KW-0378">Hydrolase</keyword>
<reference evidence="3 4" key="1">
    <citation type="submission" date="2023-09" db="EMBL/GenBank/DDBJ databases">
        <authorList>
            <person name="Rey-Velasco X."/>
        </authorList>
    </citation>
    <scope>NUCLEOTIDE SEQUENCE [LARGE SCALE GENOMIC DNA]</scope>
    <source>
        <strain evidence="3 4">F363</strain>
    </source>
</reference>
<comment type="similarity">
    <text evidence="1">Belongs to the cycloisomerase 2 family.</text>
</comment>
<proteinExistence type="inferred from homology"/>
<evidence type="ECO:0000313" key="4">
    <source>
        <dbReference type="Proteomes" id="UP001262889"/>
    </source>
</evidence>
<sequence length="382" mass="42104">MKNILLGSLLLSLVLTSCKNKPEEENKDMLENLKIAFIGTYTRMEGHVEGKAEGIYTLYQDPESGSLRFGEVVAKITNPSFVRVSEDGKNLYAVTEIGSREGEVGEVYAYSINDNYELEELNKLSTEAGAPAQIAIDQSGKYVFVANYMGGVVMMYRREEDGRLSDHKKIQLENPGQSHAHSVNIDEDNEHVYIADLGNDKIWIFDLDAATGSIEPNEQAFVEVEEGAGPRHFTFSKNQEYAYVINELNSSITAFKRKASGGLEIIQTVSTLPEDFEGENSAADIHLHPNGKFIYGSNRGDNSICAFRVGDDGKLINIGFYPTNGETPRNFAIAPGGDFLYAANQDSGGISIFKIDGETGELEQELTNFDAKTPVCIEFVEN</sequence>
<dbReference type="PANTHER" id="PTHR30344">
    <property type="entry name" value="6-PHOSPHOGLUCONOLACTONASE-RELATED"/>
    <property type="match status" value="1"/>
</dbReference>
<dbReference type="InterPro" id="IPR019405">
    <property type="entry name" value="Lactonase_7-beta_prop"/>
</dbReference>
<evidence type="ECO:0000256" key="2">
    <source>
        <dbReference type="ARBA" id="ARBA00022526"/>
    </source>
</evidence>
<dbReference type="GO" id="GO:0016787">
    <property type="term" value="F:hydrolase activity"/>
    <property type="evidence" value="ECO:0007669"/>
    <property type="project" value="UniProtKB-KW"/>
</dbReference>
<protein>
    <submittedName>
        <fullName evidence="3">Lactonase family protein</fullName>
        <ecNumber evidence="3">3.1.1.-</ecNumber>
    </submittedName>
</protein>
<dbReference type="RefSeq" id="WP_311535591.1">
    <property type="nucleotide sequence ID" value="NZ_JAVRHQ010000019.1"/>
</dbReference>
<name>A0ABU3CCA0_9FLAO</name>
<accession>A0ABU3CCA0</accession>
<gene>
    <name evidence="3" type="ORF">RM553_14125</name>
</gene>
<evidence type="ECO:0000256" key="1">
    <source>
        <dbReference type="ARBA" id="ARBA00005564"/>
    </source>
</evidence>
<dbReference type="InterPro" id="IPR015943">
    <property type="entry name" value="WD40/YVTN_repeat-like_dom_sf"/>
</dbReference>
<dbReference type="PROSITE" id="PS51257">
    <property type="entry name" value="PROKAR_LIPOPROTEIN"/>
    <property type="match status" value="1"/>
</dbReference>
<evidence type="ECO:0000313" key="3">
    <source>
        <dbReference type="EMBL" id="MDT0643971.1"/>
    </source>
</evidence>
<keyword evidence="2" id="KW-0313">Glucose metabolism</keyword>
<dbReference type="Proteomes" id="UP001262889">
    <property type="component" value="Unassembled WGS sequence"/>
</dbReference>
<dbReference type="SUPFAM" id="SSF75011">
    <property type="entry name" value="3-carboxy-cis,cis-mucoante lactonizing enzyme"/>
    <property type="match status" value="1"/>
</dbReference>
<dbReference type="EC" id="3.1.1.-" evidence="3"/>
<dbReference type="Gene3D" id="2.130.10.10">
    <property type="entry name" value="YVTN repeat-like/Quinoprotein amine dehydrogenase"/>
    <property type="match status" value="1"/>
</dbReference>
<organism evidence="3 4">
    <name type="scientific">Autumnicola tepida</name>
    <dbReference type="NCBI Taxonomy" id="3075595"/>
    <lineage>
        <taxon>Bacteria</taxon>
        <taxon>Pseudomonadati</taxon>
        <taxon>Bacteroidota</taxon>
        <taxon>Flavobacteriia</taxon>
        <taxon>Flavobacteriales</taxon>
        <taxon>Flavobacteriaceae</taxon>
        <taxon>Autumnicola</taxon>
    </lineage>
</organism>
<keyword evidence="4" id="KW-1185">Reference proteome</keyword>
<comment type="caution">
    <text evidence="3">The sequence shown here is derived from an EMBL/GenBank/DDBJ whole genome shotgun (WGS) entry which is preliminary data.</text>
</comment>
<dbReference type="EMBL" id="JAVRHQ010000019">
    <property type="protein sequence ID" value="MDT0643971.1"/>
    <property type="molecule type" value="Genomic_DNA"/>
</dbReference>
<dbReference type="InterPro" id="IPR050282">
    <property type="entry name" value="Cycloisomerase_2"/>
</dbReference>
<dbReference type="Pfam" id="PF10282">
    <property type="entry name" value="Lactonase"/>
    <property type="match status" value="1"/>
</dbReference>
<keyword evidence="2" id="KW-0119">Carbohydrate metabolism</keyword>